<sequence>MSLIIYSVILIVSVLLLIVYCSIKSENLVVSNANSSENGLDILRPRLNFSLCCLFNNNKMREKKATSQELETQNEMEKQRKQLKRNLRTLNYISLLLANDHMVKNPKRLEEICNLKEGIERQIIKNTSTLNKNRKQQFTPH</sequence>
<dbReference type="EMBL" id="JARSBN010000003">
    <property type="protein sequence ID" value="MDG4715369.1"/>
    <property type="molecule type" value="Genomic_DNA"/>
</dbReference>
<name>A0ABT6FZZ9_9FLAO</name>
<accession>A0ABT6FZZ9</accession>
<keyword evidence="1" id="KW-0175">Coiled coil</keyword>
<keyword evidence="3" id="KW-1185">Reference proteome</keyword>
<gene>
    <name evidence="2" type="ORF">P7122_05770</name>
</gene>
<evidence type="ECO:0000313" key="3">
    <source>
        <dbReference type="Proteomes" id="UP001529085"/>
    </source>
</evidence>
<comment type="caution">
    <text evidence="2">The sequence shown here is derived from an EMBL/GenBank/DDBJ whole genome shotgun (WGS) entry which is preliminary data.</text>
</comment>
<protein>
    <submittedName>
        <fullName evidence="2">Uncharacterized protein</fullName>
    </submittedName>
</protein>
<reference evidence="2 3" key="1">
    <citation type="submission" date="2023-03" db="EMBL/GenBank/DDBJ databases">
        <title>Strain YYF002 represents a novel species in the genus Winogradskyella isolated from seawater.</title>
        <authorList>
            <person name="Fu Z.-Y."/>
        </authorList>
    </citation>
    <scope>NUCLEOTIDE SEQUENCE [LARGE SCALE GENOMIC DNA]</scope>
    <source>
        <strain evidence="2 3">YYF002</strain>
    </source>
</reference>
<dbReference type="Proteomes" id="UP001529085">
    <property type="component" value="Unassembled WGS sequence"/>
</dbReference>
<proteinExistence type="predicted"/>
<feature type="coiled-coil region" evidence="1">
    <location>
        <begin position="60"/>
        <end position="93"/>
    </location>
</feature>
<organism evidence="2 3">
    <name type="scientific">Winogradskyella marincola</name>
    <dbReference type="NCBI Taxonomy" id="3037795"/>
    <lineage>
        <taxon>Bacteria</taxon>
        <taxon>Pseudomonadati</taxon>
        <taxon>Bacteroidota</taxon>
        <taxon>Flavobacteriia</taxon>
        <taxon>Flavobacteriales</taxon>
        <taxon>Flavobacteriaceae</taxon>
        <taxon>Winogradskyella</taxon>
    </lineage>
</organism>
<evidence type="ECO:0000313" key="2">
    <source>
        <dbReference type="EMBL" id="MDG4715369.1"/>
    </source>
</evidence>
<evidence type="ECO:0000256" key="1">
    <source>
        <dbReference type="SAM" id="Coils"/>
    </source>
</evidence>